<dbReference type="OMA" id="PICLFCC"/>
<evidence type="ECO:0000256" key="4">
    <source>
        <dbReference type="ARBA" id="ARBA00022702"/>
    </source>
</evidence>
<dbReference type="GO" id="GO:1904479">
    <property type="term" value="P:negative regulation of intestinal absorption"/>
    <property type="evidence" value="ECO:0007669"/>
    <property type="project" value="Ensembl"/>
</dbReference>
<keyword evidence="5 7" id="KW-0732">Signal</keyword>
<sequence length="84" mass="9246">MALTSQIQATCLLLLLLIASLTSGASLQPQMGQPAELQPRRTSEAEASLTPLFQRLKRRDTHLSICTFCCKCCHNENCGFCCKT</sequence>
<dbReference type="GeneID" id="101617318"/>
<dbReference type="Pfam" id="PF06446">
    <property type="entry name" value="Hepcidin"/>
    <property type="match status" value="1"/>
</dbReference>
<dbReference type="GO" id="GO:1904039">
    <property type="term" value="P:negative regulation of iron export across plasma membrane"/>
    <property type="evidence" value="ECO:0007669"/>
    <property type="project" value="Ensembl"/>
</dbReference>
<gene>
    <name evidence="8" type="primary">Hamp</name>
</gene>
<dbReference type="GO" id="GO:0005179">
    <property type="term" value="F:hormone activity"/>
    <property type="evidence" value="ECO:0007669"/>
    <property type="project" value="UniProtKB-KW"/>
</dbReference>
<evidence type="ECO:0000256" key="2">
    <source>
        <dbReference type="ARBA" id="ARBA00008022"/>
    </source>
</evidence>
<keyword evidence="6" id="KW-1015">Disulfide bond</keyword>
<dbReference type="GO" id="GO:0141108">
    <property type="term" value="F:transporter regulator activity"/>
    <property type="evidence" value="ECO:0007669"/>
    <property type="project" value="Ensembl"/>
</dbReference>
<dbReference type="GO" id="GO:0060586">
    <property type="term" value="P:multicellular organismal-level iron ion homeostasis"/>
    <property type="evidence" value="ECO:0007669"/>
    <property type="project" value="Ensembl"/>
</dbReference>
<dbReference type="GO" id="GO:0005615">
    <property type="term" value="C:extracellular space"/>
    <property type="evidence" value="ECO:0007669"/>
    <property type="project" value="Ensembl"/>
</dbReference>
<dbReference type="InterPro" id="IPR010500">
    <property type="entry name" value="Hepcidin"/>
</dbReference>
<evidence type="ECO:0000313" key="9">
    <source>
        <dbReference type="Proteomes" id="UP000694385"/>
    </source>
</evidence>
<dbReference type="Proteomes" id="UP000694385">
    <property type="component" value="Unassembled WGS sequence"/>
</dbReference>
<dbReference type="CTD" id="57817"/>
<evidence type="ECO:0000256" key="1">
    <source>
        <dbReference type="ARBA" id="ARBA00004613"/>
    </source>
</evidence>
<dbReference type="PANTHER" id="PTHR16877">
    <property type="entry name" value="HEPCIDIN"/>
    <property type="match status" value="1"/>
</dbReference>
<feature type="signal peptide" evidence="7">
    <location>
        <begin position="1"/>
        <end position="24"/>
    </location>
</feature>
<organism evidence="8 9">
    <name type="scientific">Jaculus jaculus</name>
    <name type="common">Lesser Egyptian jerboa</name>
    <dbReference type="NCBI Taxonomy" id="51337"/>
    <lineage>
        <taxon>Eukaryota</taxon>
        <taxon>Metazoa</taxon>
        <taxon>Chordata</taxon>
        <taxon>Craniata</taxon>
        <taxon>Vertebrata</taxon>
        <taxon>Euteleostomi</taxon>
        <taxon>Mammalia</taxon>
        <taxon>Eutheria</taxon>
        <taxon>Euarchontoglires</taxon>
        <taxon>Glires</taxon>
        <taxon>Rodentia</taxon>
        <taxon>Myomorpha</taxon>
        <taxon>Dipodoidea</taxon>
        <taxon>Dipodidae</taxon>
        <taxon>Dipodinae</taxon>
        <taxon>Jaculus</taxon>
    </lineage>
</organism>
<feature type="chain" id="PRO_5034330522" description="Hepcidin" evidence="7">
    <location>
        <begin position="25"/>
        <end position="84"/>
    </location>
</feature>
<protein>
    <recommendedName>
        <fullName evidence="10">Hepcidin</fullName>
    </recommendedName>
</protein>
<evidence type="ECO:0000256" key="6">
    <source>
        <dbReference type="ARBA" id="ARBA00023157"/>
    </source>
</evidence>
<dbReference type="Ensembl" id="ENSJJAT00000012239.1">
    <property type="protein sequence ID" value="ENSJJAP00000005853.1"/>
    <property type="gene ID" value="ENSJJAG00000010683.1"/>
</dbReference>
<dbReference type="GO" id="GO:0006879">
    <property type="term" value="P:intracellular iron ion homeostasis"/>
    <property type="evidence" value="ECO:0007669"/>
    <property type="project" value="Ensembl"/>
</dbReference>
<evidence type="ECO:0000313" key="8">
    <source>
        <dbReference type="Ensembl" id="ENSJJAP00000005853.1"/>
    </source>
</evidence>
<comment type="similarity">
    <text evidence="2">Belongs to the hepcidin family.</text>
</comment>
<dbReference type="OrthoDB" id="9428792at2759"/>
<evidence type="ECO:0008006" key="10">
    <source>
        <dbReference type="Google" id="ProtNLM"/>
    </source>
</evidence>
<reference evidence="8" key="1">
    <citation type="submission" date="2025-08" db="UniProtKB">
        <authorList>
            <consortium name="Ensembl"/>
        </authorList>
    </citation>
    <scope>IDENTIFICATION</scope>
</reference>
<keyword evidence="3" id="KW-0964">Secreted</keyword>
<dbReference type="PANTHER" id="PTHR16877:SF0">
    <property type="entry name" value="HEPCIDIN"/>
    <property type="match status" value="1"/>
</dbReference>
<keyword evidence="9" id="KW-1185">Reference proteome</keyword>
<dbReference type="GO" id="GO:0032436">
    <property type="term" value="P:positive regulation of proteasomal ubiquitin-dependent protein catabolic process"/>
    <property type="evidence" value="ECO:0007669"/>
    <property type="project" value="Ensembl"/>
</dbReference>
<evidence type="ECO:0000256" key="3">
    <source>
        <dbReference type="ARBA" id="ARBA00022525"/>
    </source>
</evidence>
<dbReference type="GO" id="GO:0010039">
    <property type="term" value="P:response to iron ion"/>
    <property type="evidence" value="ECO:0007669"/>
    <property type="project" value="Ensembl"/>
</dbReference>
<evidence type="ECO:0000256" key="7">
    <source>
        <dbReference type="SAM" id="SignalP"/>
    </source>
</evidence>
<dbReference type="GO" id="GO:0042742">
    <property type="term" value="P:defense response to bacterium"/>
    <property type="evidence" value="ECO:0007669"/>
    <property type="project" value="TreeGrafter"/>
</dbReference>
<dbReference type="AlphaFoldDB" id="A0A8C5K9I9"/>
<name>A0A8C5K9I9_JACJA</name>
<keyword evidence="4" id="KW-0372">Hormone</keyword>
<comment type="subcellular location">
    <subcellularLocation>
        <location evidence="1">Secreted</location>
    </subcellularLocation>
</comment>
<reference evidence="8" key="2">
    <citation type="submission" date="2025-09" db="UniProtKB">
        <authorList>
            <consortium name="Ensembl"/>
        </authorList>
    </citation>
    <scope>IDENTIFICATION</scope>
</reference>
<evidence type="ECO:0000256" key="5">
    <source>
        <dbReference type="ARBA" id="ARBA00022729"/>
    </source>
</evidence>
<dbReference type="GeneTree" id="ENSGT00390000003154"/>
<accession>A0A8C5K9I9</accession>
<proteinExistence type="inferred from homology"/>